<feature type="domain" description="DUF2383" evidence="1">
    <location>
        <begin position="8"/>
        <end position="118"/>
    </location>
</feature>
<name>A0ABW3RL33_9SPHI</name>
<dbReference type="Gene3D" id="1.20.1260.10">
    <property type="match status" value="1"/>
</dbReference>
<dbReference type="EMBL" id="JBHTKY010000013">
    <property type="protein sequence ID" value="MFD1165938.1"/>
    <property type="molecule type" value="Genomic_DNA"/>
</dbReference>
<dbReference type="RefSeq" id="WP_380896245.1">
    <property type="nucleotide sequence ID" value="NZ_JBHTKY010000013.1"/>
</dbReference>
<proteinExistence type="predicted"/>
<accession>A0ABW3RL33</accession>
<organism evidence="2 3">
    <name type="scientific">Sphingobacterium daejeonense</name>
    <dbReference type="NCBI Taxonomy" id="371142"/>
    <lineage>
        <taxon>Bacteria</taxon>
        <taxon>Pseudomonadati</taxon>
        <taxon>Bacteroidota</taxon>
        <taxon>Sphingobacteriia</taxon>
        <taxon>Sphingobacteriales</taxon>
        <taxon>Sphingobacteriaceae</taxon>
        <taxon>Sphingobacterium</taxon>
    </lineage>
</organism>
<dbReference type="InterPro" id="IPR019052">
    <property type="entry name" value="DUF2383"/>
</dbReference>
<dbReference type="Proteomes" id="UP001597205">
    <property type="component" value="Unassembled WGS sequence"/>
</dbReference>
<evidence type="ECO:0000313" key="3">
    <source>
        <dbReference type="Proteomes" id="UP001597205"/>
    </source>
</evidence>
<dbReference type="NCBIfam" id="TIGR02284">
    <property type="entry name" value="PA2169 family four-helix-bundle protein"/>
    <property type="match status" value="1"/>
</dbReference>
<evidence type="ECO:0000259" key="1">
    <source>
        <dbReference type="Pfam" id="PF09537"/>
    </source>
</evidence>
<dbReference type="Pfam" id="PF09537">
    <property type="entry name" value="DUF2383"/>
    <property type="match status" value="1"/>
</dbReference>
<comment type="caution">
    <text evidence="2">The sequence shown here is derived from an EMBL/GenBank/DDBJ whole genome shotgun (WGS) entry which is preliminary data.</text>
</comment>
<dbReference type="InterPro" id="IPR011971">
    <property type="entry name" value="CHP02284"/>
</dbReference>
<gene>
    <name evidence="2" type="ORF">ACFQ2C_10010</name>
</gene>
<dbReference type="InterPro" id="IPR012347">
    <property type="entry name" value="Ferritin-like"/>
</dbReference>
<sequence>MENTNKQIDLVNDAIEINNDRIKGYEKAIEIAKDANLNELVVLFNGYIDQSRQFLAELKPLVNQTSEEPEEGTKFSGKIFRIWMDIKSAISPSISNALLESCEKGEDEFKETYKNILSDSLNEYPSLVDLLQDQLSQQLEAHQKIKQLRDLQ</sequence>
<reference evidence="3" key="1">
    <citation type="journal article" date="2019" name="Int. J. Syst. Evol. Microbiol.">
        <title>The Global Catalogue of Microorganisms (GCM) 10K type strain sequencing project: providing services to taxonomists for standard genome sequencing and annotation.</title>
        <authorList>
            <consortium name="The Broad Institute Genomics Platform"/>
            <consortium name="The Broad Institute Genome Sequencing Center for Infectious Disease"/>
            <person name="Wu L."/>
            <person name="Ma J."/>
        </authorList>
    </citation>
    <scope>NUCLEOTIDE SEQUENCE [LARGE SCALE GENOMIC DNA]</scope>
    <source>
        <strain evidence="3">CCUG 52468</strain>
    </source>
</reference>
<evidence type="ECO:0000313" key="2">
    <source>
        <dbReference type="EMBL" id="MFD1165938.1"/>
    </source>
</evidence>
<keyword evidence="3" id="KW-1185">Reference proteome</keyword>
<protein>
    <submittedName>
        <fullName evidence="2">PA2169 family four-helix-bundle protein</fullName>
    </submittedName>
</protein>